<dbReference type="PANTHER" id="PTHR13958:SF3">
    <property type="entry name" value="CAP-GLY DOMAIN-CONTAINING PROTEIN-RELATED"/>
    <property type="match status" value="1"/>
</dbReference>
<dbReference type="SMART" id="SM01052">
    <property type="entry name" value="CAP_GLY"/>
    <property type="match status" value="1"/>
</dbReference>
<comment type="subcellular location">
    <subcellularLocation>
        <location evidence="1">Cytoplasm</location>
        <location evidence="1">Cytoskeleton</location>
    </subcellularLocation>
</comment>
<dbReference type="Gene3D" id="2.30.30.190">
    <property type="entry name" value="CAP Gly-rich-like domain"/>
    <property type="match status" value="1"/>
</dbReference>
<name>A0A8X6QWM4_NEPPI</name>
<comment type="caution">
    <text evidence="10">The sequence shown here is derived from an EMBL/GenBank/DDBJ whole genome shotgun (WGS) entry which is preliminary data.</text>
</comment>
<organism evidence="10 11">
    <name type="scientific">Nephila pilipes</name>
    <name type="common">Giant wood spider</name>
    <name type="synonym">Nephila maculata</name>
    <dbReference type="NCBI Taxonomy" id="299642"/>
    <lineage>
        <taxon>Eukaryota</taxon>
        <taxon>Metazoa</taxon>
        <taxon>Ecdysozoa</taxon>
        <taxon>Arthropoda</taxon>
        <taxon>Chelicerata</taxon>
        <taxon>Arachnida</taxon>
        <taxon>Araneae</taxon>
        <taxon>Araneomorphae</taxon>
        <taxon>Entelegynae</taxon>
        <taxon>Araneoidea</taxon>
        <taxon>Nephilidae</taxon>
        <taxon>Nephila</taxon>
    </lineage>
</organism>
<evidence type="ECO:0000256" key="8">
    <source>
        <dbReference type="SAM" id="Coils"/>
    </source>
</evidence>
<feature type="coiled-coil region" evidence="8">
    <location>
        <begin position="209"/>
        <end position="236"/>
    </location>
</feature>
<dbReference type="EMBL" id="BMAW01131758">
    <property type="protein sequence ID" value="GFU40683.1"/>
    <property type="molecule type" value="Genomic_DNA"/>
</dbReference>
<evidence type="ECO:0000256" key="5">
    <source>
        <dbReference type="ARBA" id="ARBA00023017"/>
    </source>
</evidence>
<evidence type="ECO:0000256" key="6">
    <source>
        <dbReference type="ARBA" id="ARBA00023054"/>
    </source>
</evidence>
<dbReference type="GO" id="GO:0005813">
    <property type="term" value="C:centrosome"/>
    <property type="evidence" value="ECO:0007669"/>
    <property type="project" value="InterPro"/>
</dbReference>
<dbReference type="InterPro" id="IPR028750">
    <property type="entry name" value="CEP350/CC187"/>
</dbReference>
<dbReference type="OrthoDB" id="2130750at2759"/>
<dbReference type="Proteomes" id="UP000887013">
    <property type="component" value="Unassembled WGS sequence"/>
</dbReference>
<feature type="coiled-coil region" evidence="8">
    <location>
        <begin position="265"/>
        <end position="334"/>
    </location>
</feature>
<evidence type="ECO:0000259" key="9">
    <source>
        <dbReference type="PROSITE" id="PS50245"/>
    </source>
</evidence>
<feature type="coiled-coil region" evidence="8">
    <location>
        <begin position="891"/>
        <end position="918"/>
    </location>
</feature>
<dbReference type="AlphaFoldDB" id="A0A8X6QWM4"/>
<feature type="domain" description="CAP-Gly" evidence="9">
    <location>
        <begin position="25"/>
        <end position="67"/>
    </location>
</feature>
<dbReference type="GO" id="GO:0030286">
    <property type="term" value="C:dynein complex"/>
    <property type="evidence" value="ECO:0007669"/>
    <property type="project" value="UniProtKB-KW"/>
</dbReference>
<gene>
    <name evidence="10" type="primary">DCTN1</name>
    <name evidence="10" type="ORF">NPIL_224721</name>
</gene>
<evidence type="ECO:0000256" key="7">
    <source>
        <dbReference type="ARBA" id="ARBA00023212"/>
    </source>
</evidence>
<dbReference type="GO" id="GO:0005874">
    <property type="term" value="C:microtubule"/>
    <property type="evidence" value="ECO:0007669"/>
    <property type="project" value="UniProtKB-KW"/>
</dbReference>
<protein>
    <recommendedName>
        <fullName evidence="3">Dynactin subunit 1</fullName>
    </recommendedName>
</protein>
<keyword evidence="6 8" id="KW-0175">Coiled coil</keyword>
<keyword evidence="11" id="KW-1185">Reference proteome</keyword>
<keyword evidence="7" id="KW-0206">Cytoskeleton</keyword>
<keyword evidence="4" id="KW-0493">Microtubule</keyword>
<sequence>MDNFEEGERVMILGKNAPGKIAFVGYTHFLDELCFGITLDEPKGRNNGSVEGVRYFKCARNHGIFVRACQMQKMPQKENKEINHFDDIKFKYPNYLRSKKASQCRESLRSRRKFALVSKTTLSNTNATSLHPSIFPQEIIFNRTKKNIQHQECYREDSDSFQKKGHESEQQFSYYSSPSTLDIKIPYLKGSGAKISDYQMVVKFLVGELSKAKEHILQLEIELKHMRKTIESNRKDQSYMIQNERYLKDQLEQSQKQTYALQKKINKMSKEKSESDIKIKTLEQANDQLNEITENVIIEKEILELKMEQMDIELRELTTKCQLLQLELEIKQEEMQLQCDNKIPTVHYVKQLEHQNKVYYNALLQLRHFYTSKQQNLQKAEEMIENNLMELNELSLSRENLQNVIVKLKQDISDMHETIDGLTEVDELVFEITDRSLNVEQKFTSVLGTLDILEEYLEVSNELEEVLQDINKESNKDLETLELRSNMTERALKNMIRLANDYKETFEKYRSLVSDLKWSNNELQFKLDVAIKERKLAVVEAENLKLRINRENENTLQYLIKNDVVKIENDISQQQIEYWAMYLPKDFFGGSEHLALQGKLLLAKMIKKIDLLLKYLNSKHCDFSFFTSENHLQLFKFRTYFSLKICTLQNLLNAYYASLDHMNIETFLTFGAYIDILISKVKEIDCYLDYLCKNELDTARNMISLNNIVNLFSQLFNAEFCPVQKKKVLNAECCLKMISLSAKCVNEYSNFLGSILELNCPFVKEKFKNLETQSNIIVRCTGFLLNYITSIEGEEKVYFDENSAYRLKSAFHKIENIMELVITIYDRISDTNNKFDSTYLFSECNSLKLNEIAGEIQSICNLTRRGENLELYQPESKITMASIKSWICNKNNQNEKLMKDLQRKVLFYEEKLEIIHNERKNLQQFKIRSFQEKSIQTEPCNQHIVNEVSLNVRSIVPMKLEDMEKPTQFLHFKTFQLKMKNMKRQVSSLTPLRISSKRKKCHQEIHMLMAFQKILRDISADLMKIVFPFVVNISSKESKQKYFPICPLIERNLIKQDIQKRITNLEIQIHDFKNQNCFNRKSI</sequence>
<comment type="similarity">
    <text evidence="2">Belongs to the dynactin 150 kDa subunit family.</text>
</comment>
<dbReference type="GO" id="GO:0034453">
    <property type="term" value="P:microtubule anchoring"/>
    <property type="evidence" value="ECO:0007669"/>
    <property type="project" value="InterPro"/>
</dbReference>
<dbReference type="PANTHER" id="PTHR13958">
    <property type="entry name" value="CENTROSOME-ASSOCIATED PROTEIN 350"/>
    <property type="match status" value="1"/>
</dbReference>
<keyword evidence="7" id="KW-0963">Cytoplasm</keyword>
<dbReference type="SUPFAM" id="SSF74924">
    <property type="entry name" value="Cap-Gly domain"/>
    <property type="match status" value="1"/>
</dbReference>
<dbReference type="InterPro" id="IPR000938">
    <property type="entry name" value="CAP-Gly_domain"/>
</dbReference>
<dbReference type="GO" id="GO:0008017">
    <property type="term" value="F:microtubule binding"/>
    <property type="evidence" value="ECO:0007669"/>
    <property type="project" value="InterPro"/>
</dbReference>
<feature type="coiled-coil region" evidence="8">
    <location>
        <begin position="370"/>
        <end position="418"/>
    </location>
</feature>
<dbReference type="Pfam" id="PF01302">
    <property type="entry name" value="CAP_GLY"/>
    <property type="match status" value="1"/>
</dbReference>
<dbReference type="Pfam" id="PF12455">
    <property type="entry name" value="Dynactin"/>
    <property type="match status" value="1"/>
</dbReference>
<evidence type="ECO:0000256" key="3">
    <source>
        <dbReference type="ARBA" id="ARBA00016574"/>
    </source>
</evidence>
<evidence type="ECO:0000256" key="1">
    <source>
        <dbReference type="ARBA" id="ARBA00004245"/>
    </source>
</evidence>
<proteinExistence type="inferred from homology"/>
<reference evidence="10" key="1">
    <citation type="submission" date="2020-08" db="EMBL/GenBank/DDBJ databases">
        <title>Multicomponent nature underlies the extraordinary mechanical properties of spider dragline silk.</title>
        <authorList>
            <person name="Kono N."/>
            <person name="Nakamura H."/>
            <person name="Mori M."/>
            <person name="Yoshida Y."/>
            <person name="Ohtoshi R."/>
            <person name="Malay A.D."/>
            <person name="Moran D.A.P."/>
            <person name="Tomita M."/>
            <person name="Numata K."/>
            <person name="Arakawa K."/>
        </authorList>
    </citation>
    <scope>NUCLEOTIDE SEQUENCE</scope>
</reference>
<keyword evidence="5" id="KW-0243">Dynein</keyword>
<evidence type="ECO:0000256" key="2">
    <source>
        <dbReference type="ARBA" id="ARBA00011010"/>
    </source>
</evidence>
<dbReference type="PROSITE" id="PS50245">
    <property type="entry name" value="CAP_GLY_2"/>
    <property type="match status" value="1"/>
</dbReference>
<evidence type="ECO:0000256" key="4">
    <source>
        <dbReference type="ARBA" id="ARBA00022701"/>
    </source>
</evidence>
<dbReference type="InterPro" id="IPR036859">
    <property type="entry name" value="CAP-Gly_dom_sf"/>
</dbReference>
<evidence type="ECO:0000313" key="10">
    <source>
        <dbReference type="EMBL" id="GFU40683.1"/>
    </source>
</evidence>
<accession>A0A8X6QWM4</accession>
<dbReference type="InterPro" id="IPR022157">
    <property type="entry name" value="Dynactin"/>
</dbReference>
<evidence type="ECO:0000313" key="11">
    <source>
        <dbReference type="Proteomes" id="UP000887013"/>
    </source>
</evidence>